<dbReference type="InterPro" id="IPR002347">
    <property type="entry name" value="SDR_fam"/>
</dbReference>
<comment type="pathway">
    <text evidence="5">Amino-acid metabolism.</text>
</comment>
<comment type="pathway">
    <text evidence="1">Siderophore biosynthesis.</text>
</comment>
<evidence type="ECO:0000256" key="11">
    <source>
        <dbReference type="ARBA" id="ARBA00042565"/>
    </source>
</evidence>
<dbReference type="InterPro" id="IPR020904">
    <property type="entry name" value="Sc_DH/Rdtase_CS"/>
</dbReference>
<evidence type="ECO:0000256" key="5">
    <source>
        <dbReference type="ARBA" id="ARBA00034698"/>
    </source>
</evidence>
<dbReference type="InterPro" id="IPR051122">
    <property type="entry name" value="SDR_DHRS6-like"/>
</dbReference>
<comment type="similarity">
    <text evidence="2 15">Belongs to the short-chain dehydrogenases/reductases (SDR) family.</text>
</comment>
<evidence type="ECO:0000256" key="14">
    <source>
        <dbReference type="ARBA" id="ARBA00049550"/>
    </source>
</evidence>
<keyword evidence="18" id="KW-1185">Reference proteome</keyword>
<dbReference type="EC" id="1.1.1.30" evidence="7"/>
<keyword evidence="16" id="KW-1133">Transmembrane helix</keyword>
<evidence type="ECO:0000256" key="13">
    <source>
        <dbReference type="ARBA" id="ARBA00043199"/>
    </source>
</evidence>
<keyword evidence="16" id="KW-0812">Transmembrane</keyword>
<evidence type="ECO:0000256" key="4">
    <source>
        <dbReference type="ARBA" id="ARBA00023027"/>
    </source>
</evidence>
<evidence type="ECO:0000256" key="9">
    <source>
        <dbReference type="ARBA" id="ARBA00041727"/>
    </source>
</evidence>
<dbReference type="PROSITE" id="PS00061">
    <property type="entry name" value="ADH_SHORT"/>
    <property type="match status" value="1"/>
</dbReference>
<evidence type="ECO:0000256" key="7">
    <source>
        <dbReference type="ARBA" id="ARBA00038959"/>
    </source>
</evidence>
<organism evidence="17">
    <name type="scientific">Notodromas monacha</name>
    <dbReference type="NCBI Taxonomy" id="399045"/>
    <lineage>
        <taxon>Eukaryota</taxon>
        <taxon>Metazoa</taxon>
        <taxon>Ecdysozoa</taxon>
        <taxon>Arthropoda</taxon>
        <taxon>Crustacea</taxon>
        <taxon>Oligostraca</taxon>
        <taxon>Ostracoda</taxon>
        <taxon>Podocopa</taxon>
        <taxon>Podocopida</taxon>
        <taxon>Cypridocopina</taxon>
        <taxon>Cypridoidea</taxon>
        <taxon>Cyprididae</taxon>
        <taxon>Notodromas</taxon>
    </lineage>
</organism>
<evidence type="ECO:0000313" key="17">
    <source>
        <dbReference type="EMBL" id="CAD7275334.1"/>
    </source>
</evidence>
<accession>A0A7R9BJX5</accession>
<evidence type="ECO:0000313" key="18">
    <source>
        <dbReference type="Proteomes" id="UP000678499"/>
    </source>
</evidence>
<dbReference type="EMBL" id="OA882435">
    <property type="protein sequence ID" value="CAD7275334.1"/>
    <property type="molecule type" value="Genomic_DNA"/>
</dbReference>
<protein>
    <recommendedName>
        <fullName evidence="8">Dehydrogenase/reductase SDR family member 6</fullName>
        <ecNumber evidence="6">1.1.1.104</ecNumber>
        <ecNumber evidence="7">1.1.1.30</ecNumber>
    </recommendedName>
    <alternativeName>
        <fullName evidence="12">(R)-beta-hydroxybutyrate dehydrogenase</fullName>
    </alternativeName>
    <alternativeName>
        <fullName evidence="10">3-hydroxybutyrate dehydrogenase type 2</fullName>
    </alternativeName>
    <alternativeName>
        <fullName evidence="13">4-oxo-L-proline reductase</fullName>
    </alternativeName>
    <alternativeName>
        <fullName evidence="11">Oxidoreductase UCPA</fullName>
    </alternativeName>
    <alternativeName>
        <fullName evidence="9">Short chain dehydrogenase/reductase family 15C member 1</fullName>
    </alternativeName>
</protein>
<dbReference type="GO" id="GO:0016617">
    <property type="term" value="F:4-oxoproline reductase activity"/>
    <property type="evidence" value="ECO:0007669"/>
    <property type="project" value="UniProtKB-EC"/>
</dbReference>
<name>A0A7R9BJX5_9CRUS</name>
<dbReference type="PRINTS" id="PR00080">
    <property type="entry name" value="SDRFAMILY"/>
</dbReference>
<evidence type="ECO:0000256" key="16">
    <source>
        <dbReference type="SAM" id="Phobius"/>
    </source>
</evidence>
<evidence type="ECO:0000256" key="3">
    <source>
        <dbReference type="ARBA" id="ARBA00023002"/>
    </source>
</evidence>
<dbReference type="AlphaFoldDB" id="A0A7R9BJX5"/>
<sequence>MRSPFICIFNMLSYCALYFIVFKLYHWVKAAQYAVFVLRNLRIDLATAEKMEGDIASNNGMPRLMGKIAVVTAAAQGIGRATAIRFAKEGATVYATDINLSLLEELKEFKVLIRSNVEKMVEQGGGSIINMSSVASSVKGVKTRFVYSTTKAAVVGLTKSIAIDFVDKGIRCNCICPGTVDTPSFRERVNANADAEQALRDFIARQPMGRLGTAEEIAALCVYLASDESKYTTGQAHVIDGGWAC</sequence>
<evidence type="ECO:0000256" key="12">
    <source>
        <dbReference type="ARBA" id="ARBA00043083"/>
    </source>
</evidence>
<dbReference type="Proteomes" id="UP000678499">
    <property type="component" value="Unassembled WGS sequence"/>
</dbReference>
<comment type="catalytic activity">
    <reaction evidence="14">
        <text>(R)-3-hydroxybutanoate + NAD(+) = acetoacetate + NADH + H(+)</text>
        <dbReference type="Rhea" id="RHEA:20521"/>
        <dbReference type="ChEBI" id="CHEBI:10983"/>
        <dbReference type="ChEBI" id="CHEBI:13705"/>
        <dbReference type="ChEBI" id="CHEBI:15378"/>
        <dbReference type="ChEBI" id="CHEBI:57540"/>
        <dbReference type="ChEBI" id="CHEBI:57945"/>
        <dbReference type="EC" id="1.1.1.30"/>
    </reaction>
</comment>
<dbReference type="InterPro" id="IPR036291">
    <property type="entry name" value="NAD(P)-bd_dom_sf"/>
</dbReference>
<dbReference type="FunFam" id="3.40.50.720:FF:000084">
    <property type="entry name" value="Short-chain dehydrogenase reductase"/>
    <property type="match status" value="1"/>
</dbReference>
<evidence type="ECO:0000256" key="15">
    <source>
        <dbReference type="RuleBase" id="RU000363"/>
    </source>
</evidence>
<dbReference type="Pfam" id="PF13561">
    <property type="entry name" value="adh_short_C2"/>
    <property type="match status" value="1"/>
</dbReference>
<dbReference type="PRINTS" id="PR00081">
    <property type="entry name" value="GDHRDH"/>
</dbReference>
<dbReference type="GO" id="GO:0003858">
    <property type="term" value="F:3-hydroxybutyrate dehydrogenase activity"/>
    <property type="evidence" value="ECO:0007669"/>
    <property type="project" value="UniProtKB-EC"/>
</dbReference>
<evidence type="ECO:0000256" key="1">
    <source>
        <dbReference type="ARBA" id="ARBA00004924"/>
    </source>
</evidence>
<dbReference type="OrthoDB" id="1888931at2759"/>
<dbReference type="EMBL" id="CAJPEX010000398">
    <property type="protein sequence ID" value="CAG0915486.1"/>
    <property type="molecule type" value="Genomic_DNA"/>
</dbReference>
<gene>
    <name evidence="17" type="ORF">NMOB1V02_LOCUS3132</name>
</gene>
<dbReference type="Gene3D" id="3.40.50.720">
    <property type="entry name" value="NAD(P)-binding Rossmann-like Domain"/>
    <property type="match status" value="2"/>
</dbReference>
<keyword evidence="16" id="KW-0472">Membrane</keyword>
<feature type="transmembrane region" description="Helical" evidence="16">
    <location>
        <begin position="7"/>
        <end position="28"/>
    </location>
</feature>
<proteinExistence type="inferred from homology"/>
<dbReference type="EC" id="1.1.1.104" evidence="6"/>
<dbReference type="GO" id="GO:0005737">
    <property type="term" value="C:cytoplasm"/>
    <property type="evidence" value="ECO:0007669"/>
    <property type="project" value="TreeGrafter"/>
</dbReference>
<evidence type="ECO:0000256" key="8">
    <source>
        <dbReference type="ARBA" id="ARBA00039194"/>
    </source>
</evidence>
<dbReference type="SUPFAM" id="SSF51735">
    <property type="entry name" value="NAD(P)-binding Rossmann-fold domains"/>
    <property type="match status" value="1"/>
</dbReference>
<evidence type="ECO:0000256" key="6">
    <source>
        <dbReference type="ARBA" id="ARBA00038956"/>
    </source>
</evidence>
<evidence type="ECO:0000256" key="10">
    <source>
        <dbReference type="ARBA" id="ARBA00042309"/>
    </source>
</evidence>
<dbReference type="Pfam" id="PF00106">
    <property type="entry name" value="adh_short"/>
    <property type="match status" value="1"/>
</dbReference>
<reference evidence="17" key="1">
    <citation type="submission" date="2020-11" db="EMBL/GenBank/DDBJ databases">
        <authorList>
            <person name="Tran Van P."/>
        </authorList>
    </citation>
    <scope>NUCLEOTIDE SEQUENCE</scope>
</reference>
<evidence type="ECO:0000256" key="2">
    <source>
        <dbReference type="ARBA" id="ARBA00006484"/>
    </source>
</evidence>
<dbReference type="PANTHER" id="PTHR43477:SF4">
    <property type="entry name" value="DEHYDROGENASE_REDUCTASE SDR FAMILY MEMBER 6"/>
    <property type="match status" value="1"/>
</dbReference>
<keyword evidence="3" id="KW-0560">Oxidoreductase</keyword>
<keyword evidence="4" id="KW-0520">NAD</keyword>
<dbReference type="PANTHER" id="PTHR43477">
    <property type="entry name" value="DIHYDROANTICAPSIN 7-DEHYDROGENASE"/>
    <property type="match status" value="1"/>
</dbReference>